<organism evidence="2 3">
    <name type="scientific">Solirubrobacter pauli</name>
    <dbReference type="NCBI Taxonomy" id="166793"/>
    <lineage>
        <taxon>Bacteria</taxon>
        <taxon>Bacillati</taxon>
        <taxon>Actinomycetota</taxon>
        <taxon>Thermoleophilia</taxon>
        <taxon>Solirubrobacterales</taxon>
        <taxon>Solirubrobacteraceae</taxon>
        <taxon>Solirubrobacter</taxon>
    </lineage>
</organism>
<comment type="caution">
    <text evidence="2">The sequence shown here is derived from an EMBL/GenBank/DDBJ whole genome shotgun (WGS) entry which is preliminary data.</text>
</comment>
<dbReference type="RefSeq" id="WP_121255954.1">
    <property type="nucleotide sequence ID" value="NZ_RBIL01000002.1"/>
</dbReference>
<keyword evidence="2" id="KW-0378">Hydrolase</keyword>
<dbReference type="AlphaFoldDB" id="A0A660L0N0"/>
<dbReference type="InterPro" id="IPR001279">
    <property type="entry name" value="Metallo-B-lactamas"/>
</dbReference>
<dbReference type="SUPFAM" id="SSF56281">
    <property type="entry name" value="Metallo-hydrolase/oxidoreductase"/>
    <property type="match status" value="1"/>
</dbReference>
<reference evidence="2 3" key="1">
    <citation type="submission" date="2018-10" db="EMBL/GenBank/DDBJ databases">
        <title>Genomic Encyclopedia of Archaeal and Bacterial Type Strains, Phase II (KMG-II): from individual species to whole genera.</title>
        <authorList>
            <person name="Goeker M."/>
        </authorList>
    </citation>
    <scope>NUCLEOTIDE SEQUENCE [LARGE SCALE GENOMIC DNA]</scope>
    <source>
        <strain evidence="2 3">DSM 14954</strain>
    </source>
</reference>
<evidence type="ECO:0000313" key="3">
    <source>
        <dbReference type="Proteomes" id="UP000278962"/>
    </source>
</evidence>
<dbReference type="SMART" id="SM00849">
    <property type="entry name" value="Lactamase_B"/>
    <property type="match status" value="1"/>
</dbReference>
<dbReference type="PANTHER" id="PTHR42951:SF14">
    <property type="entry name" value="METALLO-BETA-LACTAMASE SUPERFAMILY PROTEIN"/>
    <property type="match status" value="1"/>
</dbReference>
<gene>
    <name evidence="2" type="ORF">C8N24_5437</name>
</gene>
<dbReference type="Pfam" id="PF00753">
    <property type="entry name" value="Lactamase_B"/>
    <property type="match status" value="1"/>
</dbReference>
<evidence type="ECO:0000259" key="1">
    <source>
        <dbReference type="SMART" id="SM00849"/>
    </source>
</evidence>
<feature type="domain" description="Metallo-beta-lactamase" evidence="1">
    <location>
        <begin position="20"/>
        <end position="228"/>
    </location>
</feature>
<dbReference type="InterPro" id="IPR050855">
    <property type="entry name" value="NDM-1-like"/>
</dbReference>
<keyword evidence="3" id="KW-1185">Reference proteome</keyword>
<dbReference type="CDD" id="cd07721">
    <property type="entry name" value="yflN-like_MBL-fold"/>
    <property type="match status" value="1"/>
</dbReference>
<proteinExistence type="predicted"/>
<sequence length="249" mass="26771">MSDDAPTQLAPGIHRLGNELVNCYLIEEGNELTLVDGGFPGFRHQLDAYLQSRGRRVQDITAVILTHAHSDHVGMVEGVRRDAPAPVHVHAKDAEMARTGKTHPRDGSLLPYLRHPALYKLFLAAGRNGGARTPDVQAVTTFDGEQDLDVPGRPRVIPTPGHSPGHVAFHLPEHGVLIAGDALCTYNPLTGKRGPQLLPKAFAADALQSIASLDALERIDATLTLFGHGEPWTDAPSAAVEQARERGLT</sequence>
<dbReference type="InterPro" id="IPR036866">
    <property type="entry name" value="RibonucZ/Hydroxyglut_hydro"/>
</dbReference>
<protein>
    <submittedName>
        <fullName evidence="2">Glyoxylase-like metal-dependent hydrolase (Beta-lactamase superfamily II)</fullName>
    </submittedName>
</protein>
<dbReference type="PANTHER" id="PTHR42951">
    <property type="entry name" value="METALLO-BETA-LACTAMASE DOMAIN-CONTAINING"/>
    <property type="match status" value="1"/>
</dbReference>
<dbReference type="Proteomes" id="UP000278962">
    <property type="component" value="Unassembled WGS sequence"/>
</dbReference>
<dbReference type="OrthoDB" id="2971563at2"/>
<name>A0A660L0N0_9ACTN</name>
<evidence type="ECO:0000313" key="2">
    <source>
        <dbReference type="EMBL" id="RKQ87416.1"/>
    </source>
</evidence>
<accession>A0A660L0N0</accession>
<dbReference type="Gene3D" id="3.60.15.10">
    <property type="entry name" value="Ribonuclease Z/Hydroxyacylglutathione hydrolase-like"/>
    <property type="match status" value="1"/>
</dbReference>
<dbReference type="EMBL" id="RBIL01000002">
    <property type="protein sequence ID" value="RKQ87416.1"/>
    <property type="molecule type" value="Genomic_DNA"/>
</dbReference>
<dbReference type="GO" id="GO:0016787">
    <property type="term" value="F:hydrolase activity"/>
    <property type="evidence" value="ECO:0007669"/>
    <property type="project" value="UniProtKB-KW"/>
</dbReference>